<name>A0AAN8PNC4_PATCE</name>
<dbReference type="InterPro" id="IPR016130">
    <property type="entry name" value="Tyr_Pase_AS"/>
</dbReference>
<dbReference type="SUPFAM" id="SSF52799">
    <property type="entry name" value="(Phosphotyrosine protein) phosphatases II"/>
    <property type="match status" value="1"/>
</dbReference>
<dbReference type="PROSITE" id="PS50191">
    <property type="entry name" value="CRAL_TRIO"/>
    <property type="match status" value="1"/>
</dbReference>
<evidence type="ECO:0000256" key="1">
    <source>
        <dbReference type="SAM" id="MobiDB-lite"/>
    </source>
</evidence>
<organism evidence="5 6">
    <name type="scientific">Patella caerulea</name>
    <name type="common">Rayed Mediterranean limpet</name>
    <dbReference type="NCBI Taxonomy" id="87958"/>
    <lineage>
        <taxon>Eukaryota</taxon>
        <taxon>Metazoa</taxon>
        <taxon>Spiralia</taxon>
        <taxon>Lophotrochozoa</taxon>
        <taxon>Mollusca</taxon>
        <taxon>Gastropoda</taxon>
        <taxon>Patellogastropoda</taxon>
        <taxon>Patelloidea</taxon>
        <taxon>Patellidae</taxon>
        <taxon>Patella</taxon>
    </lineage>
</organism>
<dbReference type="PROSITE" id="PS50056">
    <property type="entry name" value="TYR_PHOSPHATASE_2"/>
    <property type="match status" value="1"/>
</dbReference>
<dbReference type="Pfam" id="PF00102">
    <property type="entry name" value="Y_phosphatase"/>
    <property type="match status" value="1"/>
</dbReference>
<dbReference type="InterPro" id="IPR036865">
    <property type="entry name" value="CRAL-TRIO_dom_sf"/>
</dbReference>
<keyword evidence="6" id="KW-1185">Reference proteome</keyword>
<dbReference type="InterPro" id="IPR011074">
    <property type="entry name" value="CRAL/TRIO_N_dom"/>
</dbReference>
<feature type="compositionally biased region" description="Low complexity" evidence="1">
    <location>
        <begin position="302"/>
        <end position="312"/>
    </location>
</feature>
<protein>
    <recommendedName>
        <fullName evidence="7">Tyrosine-protein phosphatase non-receptor type 9</fullName>
    </recommendedName>
</protein>
<feature type="domain" description="Tyrosine specific protein phosphatases" evidence="3">
    <location>
        <begin position="610"/>
        <end position="694"/>
    </location>
</feature>
<dbReference type="InterPro" id="IPR001251">
    <property type="entry name" value="CRAL-TRIO_dom"/>
</dbReference>
<dbReference type="Proteomes" id="UP001347796">
    <property type="component" value="Unassembled WGS sequence"/>
</dbReference>
<evidence type="ECO:0000259" key="3">
    <source>
        <dbReference type="PROSITE" id="PS50056"/>
    </source>
</evidence>
<dbReference type="GO" id="GO:0004725">
    <property type="term" value="F:protein tyrosine phosphatase activity"/>
    <property type="evidence" value="ECO:0007669"/>
    <property type="project" value="InterPro"/>
</dbReference>
<evidence type="ECO:0000259" key="2">
    <source>
        <dbReference type="PROSITE" id="PS50055"/>
    </source>
</evidence>
<dbReference type="PANTHER" id="PTHR19134">
    <property type="entry name" value="RECEPTOR-TYPE TYROSINE-PROTEIN PHOSPHATASE"/>
    <property type="match status" value="1"/>
</dbReference>
<sequence>MWRWLLDMMLVCKSFLSKMDRSVEYFSVKQMPKLLEEQEMNIRKFQEEINYLRANQGKTAVSSNTAIKFLRARKFDFKRATDLFIAHENIRDREDLVNIDPLDTDLQKELKTQKFTVLPNRDHSGAAVALFTARLHYPSTTTHQITLKGLVYQLDAALESEDTQNNGLVFVYDMTDSKYANFDYELSSKILNMLKGAYPAKLKKVLIVTAPLWFKAPFKILRMFVKEKLRERVFTVDLSQLSLYLPKECLSPYFNGNNRTPTPGHKEWLQLCYKVATHQCPSMDSYFITRKRGRDSLDECDSQGSVSRSVSSDAELRISDIDTNSEASKETINEKHNHEDREKEREMEGTDSEKEVTVEKDGTSLTGGKRRRTSGTDSERFKRNSEISPTAEKKRPLSSGSNILDNSIHMPDDQGLTLTQLVEHVKQQKKRGLYAEYAHIKMEPPKGTFNESKARHNLPKNRYTDVLALDHSRVCLPLTDGDPTTDYINANYVDGYMQKNAYICTQGPLPKTFVDFWRMVWSNQTEVIVMTTRTVERQRMKCGQYWPNEESMDEQFEEFVIYNSTIKQHKDYIETKLDVHNKKTGEKRMVTHLQFTAWPDYGIPPATGFLDFLFHVRKAQEEATRNLGTSWQGHPLGPPIVIHCSAGIGRTGTFVTIDISLRRLDDIGTVDIRETVRRIRSQRAYSIQMPDQYVFCHLGVIDHAVRQGLLKEVEWSSLDSDSESD</sequence>
<dbReference type="SMART" id="SM00516">
    <property type="entry name" value="SEC14"/>
    <property type="match status" value="1"/>
</dbReference>
<dbReference type="SMART" id="SM00194">
    <property type="entry name" value="PTPc"/>
    <property type="match status" value="1"/>
</dbReference>
<reference evidence="5 6" key="1">
    <citation type="submission" date="2024-01" db="EMBL/GenBank/DDBJ databases">
        <title>The genome of the rayed Mediterranean limpet Patella caerulea (Linnaeus, 1758).</title>
        <authorList>
            <person name="Anh-Thu Weber A."/>
            <person name="Halstead-Nussloch G."/>
        </authorList>
    </citation>
    <scope>NUCLEOTIDE SEQUENCE [LARGE SCALE GENOMIC DNA]</scope>
    <source>
        <strain evidence="5">AATW-2023a</strain>
        <tissue evidence="5">Whole specimen</tissue>
    </source>
</reference>
<dbReference type="PRINTS" id="PR00700">
    <property type="entry name" value="PRTYPHPHTASE"/>
</dbReference>
<feature type="region of interest" description="Disordered" evidence="1">
    <location>
        <begin position="297"/>
        <end position="408"/>
    </location>
</feature>
<feature type="compositionally biased region" description="Basic and acidic residues" evidence="1">
    <location>
        <begin position="327"/>
        <end position="362"/>
    </location>
</feature>
<evidence type="ECO:0000259" key="4">
    <source>
        <dbReference type="PROSITE" id="PS50191"/>
    </source>
</evidence>
<dbReference type="InterPro" id="IPR000242">
    <property type="entry name" value="PTP_cat"/>
</dbReference>
<dbReference type="InterPro" id="IPR036273">
    <property type="entry name" value="CRAL/TRIO_N_dom_sf"/>
</dbReference>
<dbReference type="InterPro" id="IPR000387">
    <property type="entry name" value="Tyr_Pase_dom"/>
</dbReference>
<evidence type="ECO:0000313" key="5">
    <source>
        <dbReference type="EMBL" id="KAK6180462.1"/>
    </source>
</evidence>
<feature type="domain" description="Tyrosine-protein phosphatase" evidence="2">
    <location>
        <begin position="433"/>
        <end position="703"/>
    </location>
</feature>
<dbReference type="Gene3D" id="1.10.8.20">
    <property type="entry name" value="N-terminal domain of phosphatidylinositol transfer protein sec14p"/>
    <property type="match status" value="1"/>
</dbReference>
<dbReference type="InterPro" id="IPR029021">
    <property type="entry name" value="Prot-tyrosine_phosphatase-like"/>
</dbReference>
<dbReference type="AlphaFoldDB" id="A0AAN8PNC4"/>
<dbReference type="Gene3D" id="3.40.525.10">
    <property type="entry name" value="CRAL-TRIO lipid binding domain"/>
    <property type="match status" value="1"/>
</dbReference>
<dbReference type="InterPro" id="IPR003595">
    <property type="entry name" value="Tyr_Pase_cat"/>
</dbReference>
<dbReference type="PANTHER" id="PTHR19134:SF534">
    <property type="entry name" value="LD27988P"/>
    <property type="match status" value="1"/>
</dbReference>
<dbReference type="PROSITE" id="PS00383">
    <property type="entry name" value="TYR_PHOSPHATASE_1"/>
    <property type="match status" value="1"/>
</dbReference>
<dbReference type="SUPFAM" id="SSF46938">
    <property type="entry name" value="CRAL/TRIO N-terminal domain"/>
    <property type="match status" value="1"/>
</dbReference>
<dbReference type="Gene3D" id="3.90.190.10">
    <property type="entry name" value="Protein tyrosine phosphatase superfamily"/>
    <property type="match status" value="1"/>
</dbReference>
<comment type="caution">
    <text evidence="5">The sequence shown here is derived from an EMBL/GenBank/DDBJ whole genome shotgun (WGS) entry which is preliminary data.</text>
</comment>
<evidence type="ECO:0008006" key="7">
    <source>
        <dbReference type="Google" id="ProtNLM"/>
    </source>
</evidence>
<feature type="compositionally biased region" description="Basic and acidic residues" evidence="1">
    <location>
        <begin position="377"/>
        <end position="395"/>
    </location>
</feature>
<dbReference type="EMBL" id="JAZGQO010000008">
    <property type="protein sequence ID" value="KAK6180462.1"/>
    <property type="molecule type" value="Genomic_DNA"/>
</dbReference>
<dbReference type="SMART" id="SM00404">
    <property type="entry name" value="PTPc_motif"/>
    <property type="match status" value="1"/>
</dbReference>
<dbReference type="SMART" id="SM01100">
    <property type="entry name" value="CRAL_TRIO_N"/>
    <property type="match status" value="1"/>
</dbReference>
<dbReference type="Pfam" id="PF00650">
    <property type="entry name" value="CRAL_TRIO"/>
    <property type="match status" value="1"/>
</dbReference>
<evidence type="ECO:0000313" key="6">
    <source>
        <dbReference type="Proteomes" id="UP001347796"/>
    </source>
</evidence>
<dbReference type="PROSITE" id="PS50055">
    <property type="entry name" value="TYR_PHOSPHATASE_PTP"/>
    <property type="match status" value="1"/>
</dbReference>
<dbReference type="CDD" id="cd00170">
    <property type="entry name" value="SEC14"/>
    <property type="match status" value="1"/>
</dbReference>
<accession>A0AAN8PNC4</accession>
<dbReference type="InterPro" id="IPR050348">
    <property type="entry name" value="Protein-Tyr_Phosphatase"/>
</dbReference>
<proteinExistence type="predicted"/>
<gene>
    <name evidence="5" type="ORF">SNE40_012611</name>
</gene>
<dbReference type="SUPFAM" id="SSF52087">
    <property type="entry name" value="CRAL/TRIO domain"/>
    <property type="match status" value="1"/>
</dbReference>
<dbReference type="FunFam" id="3.90.190.10:FF:000026">
    <property type="entry name" value="tyrosine-protein phosphatase non-receptor type 9"/>
    <property type="match status" value="1"/>
</dbReference>
<feature type="domain" description="CRAL-TRIO" evidence="4">
    <location>
        <begin position="103"/>
        <end position="262"/>
    </location>
</feature>